<reference evidence="1 2" key="1">
    <citation type="submission" date="2007-05" db="EMBL/GenBank/DDBJ databases">
        <title>Complete sequence of Geobacter uraniireducens Rf4.</title>
        <authorList>
            <consortium name="US DOE Joint Genome Institute"/>
            <person name="Copeland A."/>
            <person name="Lucas S."/>
            <person name="Lapidus A."/>
            <person name="Barry K."/>
            <person name="Detter J.C."/>
            <person name="Glavina del Rio T."/>
            <person name="Hammon N."/>
            <person name="Israni S."/>
            <person name="Dalin E."/>
            <person name="Tice H."/>
            <person name="Pitluck S."/>
            <person name="Chertkov O."/>
            <person name="Brettin T."/>
            <person name="Bruce D."/>
            <person name="Han C."/>
            <person name="Schmutz J."/>
            <person name="Larimer F."/>
            <person name="Land M."/>
            <person name="Hauser L."/>
            <person name="Kyrpides N."/>
            <person name="Mikhailova N."/>
            <person name="Shelobolina E."/>
            <person name="Aklujkar M."/>
            <person name="Lovley D."/>
            <person name="Richardson P."/>
        </authorList>
    </citation>
    <scope>NUCLEOTIDE SEQUENCE [LARGE SCALE GENOMIC DNA]</scope>
    <source>
        <strain evidence="1 2">Rf4</strain>
    </source>
</reference>
<name>A5G7U7_GEOUR</name>
<dbReference type="STRING" id="351605.Gura_3712"/>
<dbReference type="KEGG" id="gur:Gura_3712"/>
<dbReference type="AlphaFoldDB" id="A5G7U7"/>
<organism evidence="1 2">
    <name type="scientific">Geotalea uraniireducens (strain Rf4)</name>
    <name type="common">Geobacter uraniireducens</name>
    <dbReference type="NCBI Taxonomy" id="351605"/>
    <lineage>
        <taxon>Bacteria</taxon>
        <taxon>Pseudomonadati</taxon>
        <taxon>Thermodesulfobacteriota</taxon>
        <taxon>Desulfuromonadia</taxon>
        <taxon>Geobacterales</taxon>
        <taxon>Geobacteraceae</taxon>
        <taxon>Geotalea</taxon>
    </lineage>
</organism>
<evidence type="ECO:0000313" key="1">
    <source>
        <dbReference type="EMBL" id="ABQ27865.1"/>
    </source>
</evidence>
<proteinExistence type="predicted"/>
<sequence>MFTALLSVLPILAAAGSLDDYYLQRFDAIYGKHLQPAGVVAVQTAQPAERCLTPLYHGLKRDWLQLAPQTQTALAKYLAKPTLSGNQDNIFLSAQKHFNIHYTTIAPDAPPLTDANGNGIPDWVETVGRVFEEVYSAEVITMEYSAAPTIAGAPYDVFLKNLGGGMFGVTETDSSVALNSSSFTSFITIDNDFSVTEFGNQITNYTPEKALQITAAHEYHHAIQYGYNFFFDIWYAEVTSTWMEDEVYDGVNQLYNYIHNYLGKPMALDAPAQTGDNSEYGRWIFNRDLVERFNSPVIIRNVWERLQAMGNANNNSDIPMLPVIDDVLKSRSSALGDDFFSFCKKLYLRNWTSHTSEIGLMHPVMPVATYSDYPVNSASTQAPSVTLPRYSFAYIKFLPSSTAPQNMQLKLTKTSGITVTAFKKNSSGGITEYQFDPSSGTINIPSFNYSDIAEVVLLVCNNSAQEGQTVNFNTDGSSLPPLQDSASSAGSGKSGCFIATAAYGSYLHPKVVVLRQFRDRYLMTSVPGRAFVALYYRLSPPLAHFVAMNESLRIASRLALTPVVYAVEYKGTTIISLLFLVFGAGGVCLRLRKLRLADGSDCR</sequence>
<protein>
    <submittedName>
        <fullName evidence="1">Uncharacterized protein</fullName>
    </submittedName>
</protein>
<dbReference type="NCBIfam" id="NF041770">
    <property type="entry name" value="CFI_box_CTERM"/>
    <property type="match status" value="1"/>
</dbReference>
<dbReference type="RefSeq" id="WP_011940516.1">
    <property type="nucleotide sequence ID" value="NC_009483.1"/>
</dbReference>
<dbReference type="HOGENOM" id="CLU_447432_0_0_7"/>
<dbReference type="Proteomes" id="UP000006695">
    <property type="component" value="Chromosome"/>
</dbReference>
<dbReference type="EMBL" id="CP000698">
    <property type="protein sequence ID" value="ABQ27865.1"/>
    <property type="molecule type" value="Genomic_DNA"/>
</dbReference>
<keyword evidence="2" id="KW-1185">Reference proteome</keyword>
<dbReference type="NCBIfam" id="NF045524">
    <property type="entry name" value="MXAN_6640_HExxH"/>
    <property type="match status" value="1"/>
</dbReference>
<accession>A5G7U7</accession>
<dbReference type="InterPro" id="IPR049886">
    <property type="entry name" value="CFI_box_CTERM_dom"/>
</dbReference>
<gene>
    <name evidence="1" type="ordered locus">Gura_3712</name>
</gene>
<evidence type="ECO:0000313" key="2">
    <source>
        <dbReference type="Proteomes" id="UP000006695"/>
    </source>
</evidence>